<name>A0A420XF72_9PAST</name>
<accession>A0A420XF72</accession>
<keyword evidence="1" id="KW-0472">Membrane</keyword>
<dbReference type="InterPro" id="IPR031596">
    <property type="entry name" value="MaAIMP_sms"/>
</dbReference>
<keyword evidence="1" id="KW-1133">Transmembrane helix</keyword>
<dbReference type="Pfam" id="PF16951">
    <property type="entry name" value="MaAIMP_sms"/>
    <property type="match status" value="1"/>
</dbReference>
<dbReference type="RefSeq" id="WP_121123990.1">
    <property type="nucleotide sequence ID" value="NZ_CP016604.1"/>
</dbReference>
<evidence type="ECO:0000256" key="1">
    <source>
        <dbReference type="SAM" id="Phobius"/>
    </source>
</evidence>
<feature type="transmembrane region" description="Helical" evidence="1">
    <location>
        <begin position="6"/>
        <end position="25"/>
    </location>
</feature>
<keyword evidence="3" id="KW-1185">Reference proteome</keyword>
<evidence type="ECO:0000313" key="2">
    <source>
        <dbReference type="EMBL" id="RKR71134.1"/>
    </source>
</evidence>
<protein>
    <submittedName>
        <fullName evidence="2">Putative methionine/alanine importer small subunit</fullName>
    </submittedName>
</protein>
<dbReference type="NCBIfam" id="NF033493">
    <property type="entry name" value="MetS_like_NSS"/>
    <property type="match status" value="1"/>
</dbReference>
<dbReference type="Proteomes" id="UP000280099">
    <property type="component" value="Unassembled WGS sequence"/>
</dbReference>
<reference evidence="2 3" key="1">
    <citation type="submission" date="2018-10" db="EMBL/GenBank/DDBJ databases">
        <title>Genomic Encyclopedia of Type Strains, Phase IV (KMG-IV): sequencing the most valuable type-strain genomes for metagenomic binning, comparative biology and taxonomic classification.</title>
        <authorList>
            <person name="Goeker M."/>
        </authorList>
    </citation>
    <scope>NUCLEOTIDE SEQUENCE [LARGE SCALE GENOMIC DNA]</scope>
    <source>
        <strain evidence="2 3">DSM 23800</strain>
    </source>
</reference>
<comment type="caution">
    <text evidence="2">The sequence shown here is derived from an EMBL/GenBank/DDBJ whole genome shotgun (WGS) entry which is preliminary data.</text>
</comment>
<dbReference type="EMBL" id="RBJC01000009">
    <property type="protein sequence ID" value="RKR71134.1"/>
    <property type="molecule type" value="Genomic_DNA"/>
</dbReference>
<keyword evidence="1" id="KW-0812">Transmembrane</keyword>
<gene>
    <name evidence="2" type="ORF">DES31_1713</name>
</gene>
<sequence length="30" mass="3143">MSGSAIIMMSASLIIIWGGLLIAVARLPKE</sequence>
<dbReference type="AlphaFoldDB" id="A0A420XF72"/>
<proteinExistence type="predicted"/>
<evidence type="ECO:0000313" key="3">
    <source>
        <dbReference type="Proteomes" id="UP000280099"/>
    </source>
</evidence>
<organism evidence="2 3">
    <name type="scientific">Otariodibacter oris</name>
    <dbReference type="NCBI Taxonomy" id="1032623"/>
    <lineage>
        <taxon>Bacteria</taxon>
        <taxon>Pseudomonadati</taxon>
        <taxon>Pseudomonadota</taxon>
        <taxon>Gammaproteobacteria</taxon>
        <taxon>Pasteurellales</taxon>
        <taxon>Pasteurellaceae</taxon>
        <taxon>Otariodibacter</taxon>
    </lineage>
</organism>